<accession>A0A843VI11</accession>
<evidence type="ECO:0000313" key="1">
    <source>
        <dbReference type="EMBL" id="MQL92003.1"/>
    </source>
</evidence>
<dbReference type="Proteomes" id="UP000652761">
    <property type="component" value="Unassembled WGS sequence"/>
</dbReference>
<sequence>MASPPAQSDPELADLFEDWFSDIDQTLVDVNSSVLAPDYRQVLNLIDSGTGGTNAPSSDAQAVASGTADSEFQMVPSLSGIDTSDSLSIYAPSPLTV</sequence>
<proteinExistence type="predicted"/>
<organism evidence="1 2">
    <name type="scientific">Colocasia esculenta</name>
    <name type="common">Wild taro</name>
    <name type="synonym">Arum esculentum</name>
    <dbReference type="NCBI Taxonomy" id="4460"/>
    <lineage>
        <taxon>Eukaryota</taxon>
        <taxon>Viridiplantae</taxon>
        <taxon>Streptophyta</taxon>
        <taxon>Embryophyta</taxon>
        <taxon>Tracheophyta</taxon>
        <taxon>Spermatophyta</taxon>
        <taxon>Magnoliopsida</taxon>
        <taxon>Liliopsida</taxon>
        <taxon>Araceae</taxon>
        <taxon>Aroideae</taxon>
        <taxon>Colocasieae</taxon>
        <taxon>Colocasia</taxon>
    </lineage>
</organism>
<dbReference type="AlphaFoldDB" id="A0A843VI11"/>
<gene>
    <name evidence="1" type="ORF">Taro_024621</name>
</gene>
<reference evidence="1" key="1">
    <citation type="submission" date="2017-07" db="EMBL/GenBank/DDBJ databases">
        <title>Taro Niue Genome Assembly and Annotation.</title>
        <authorList>
            <person name="Atibalentja N."/>
            <person name="Keating K."/>
            <person name="Fields C.J."/>
        </authorList>
    </citation>
    <scope>NUCLEOTIDE SEQUENCE</scope>
    <source>
        <strain evidence="1">Niue_2</strain>
        <tissue evidence="1">Leaf</tissue>
    </source>
</reference>
<keyword evidence="2" id="KW-1185">Reference proteome</keyword>
<dbReference type="EMBL" id="NMUH01001399">
    <property type="protein sequence ID" value="MQL92003.1"/>
    <property type="molecule type" value="Genomic_DNA"/>
</dbReference>
<evidence type="ECO:0000313" key="2">
    <source>
        <dbReference type="Proteomes" id="UP000652761"/>
    </source>
</evidence>
<name>A0A843VI11_COLES</name>
<comment type="caution">
    <text evidence="1">The sequence shown here is derived from an EMBL/GenBank/DDBJ whole genome shotgun (WGS) entry which is preliminary data.</text>
</comment>
<protein>
    <submittedName>
        <fullName evidence="1">Uncharacterized protein</fullName>
    </submittedName>
</protein>